<dbReference type="AlphaFoldDB" id="A0AA39WTS6"/>
<reference evidence="1" key="1">
    <citation type="submission" date="2023-06" db="EMBL/GenBank/DDBJ databases">
        <title>Genome-scale phylogeny and comparative genomics of the fungal order Sordariales.</title>
        <authorList>
            <consortium name="Lawrence Berkeley National Laboratory"/>
            <person name="Hensen N."/>
            <person name="Bonometti L."/>
            <person name="Westerberg I."/>
            <person name="Brannstrom I.O."/>
            <person name="Guillou S."/>
            <person name="Cros-Aarteil S."/>
            <person name="Calhoun S."/>
            <person name="Haridas S."/>
            <person name="Kuo A."/>
            <person name="Mondo S."/>
            <person name="Pangilinan J."/>
            <person name="Riley R."/>
            <person name="LaButti K."/>
            <person name="Andreopoulos B."/>
            <person name="Lipzen A."/>
            <person name="Chen C."/>
            <person name="Yanf M."/>
            <person name="Daum C."/>
            <person name="Ng V."/>
            <person name="Clum A."/>
            <person name="Steindorff A."/>
            <person name="Ohm R."/>
            <person name="Martin F."/>
            <person name="Silar P."/>
            <person name="Natvig D."/>
            <person name="Lalanne C."/>
            <person name="Gautier V."/>
            <person name="Ament-velasquez S.L."/>
            <person name="Kruys A."/>
            <person name="Hutchinson M.I."/>
            <person name="Powell A.J."/>
            <person name="Barry K."/>
            <person name="Miller A.N."/>
            <person name="Grigoriev I.V."/>
            <person name="Debuchy R."/>
            <person name="Gladieux P."/>
            <person name="Thoren M.H."/>
            <person name="Johannesson H."/>
        </authorList>
    </citation>
    <scope>NUCLEOTIDE SEQUENCE</scope>
    <source>
        <strain evidence="1">SMH3391-2</strain>
    </source>
</reference>
<evidence type="ECO:0000313" key="1">
    <source>
        <dbReference type="EMBL" id="KAK0621478.1"/>
    </source>
</evidence>
<keyword evidence="2" id="KW-1185">Reference proteome</keyword>
<proteinExistence type="predicted"/>
<organism evidence="1 2">
    <name type="scientific">Bombardia bombarda</name>
    <dbReference type="NCBI Taxonomy" id="252184"/>
    <lineage>
        <taxon>Eukaryota</taxon>
        <taxon>Fungi</taxon>
        <taxon>Dikarya</taxon>
        <taxon>Ascomycota</taxon>
        <taxon>Pezizomycotina</taxon>
        <taxon>Sordariomycetes</taxon>
        <taxon>Sordariomycetidae</taxon>
        <taxon>Sordariales</taxon>
        <taxon>Lasiosphaeriaceae</taxon>
        <taxon>Bombardia</taxon>
    </lineage>
</organism>
<dbReference type="EMBL" id="JAULSR010000004">
    <property type="protein sequence ID" value="KAK0621478.1"/>
    <property type="molecule type" value="Genomic_DNA"/>
</dbReference>
<comment type="caution">
    <text evidence="1">The sequence shown here is derived from an EMBL/GenBank/DDBJ whole genome shotgun (WGS) entry which is preliminary data.</text>
</comment>
<evidence type="ECO:0000313" key="2">
    <source>
        <dbReference type="Proteomes" id="UP001174934"/>
    </source>
</evidence>
<gene>
    <name evidence="1" type="ORF">B0T17DRAFT_291932</name>
</gene>
<dbReference type="Proteomes" id="UP001174934">
    <property type="component" value="Unassembled WGS sequence"/>
</dbReference>
<protein>
    <submittedName>
        <fullName evidence="1">Uncharacterized protein</fullName>
    </submittedName>
</protein>
<sequence length="239" mass="26957">MKVGRKRPNLGGPPSQADLLTLSCYFQEPAVLDDESPRLMKMGSLFQGVISVASEPRQNHSIQNYHGYLAGTADLEPQYPTTEQCFRAPSRKNETGEWTAVLWRHPQGTAMSIMVRRLTLGVDTHPFKTSHHIHGLPLEVEEESRPKPIMSNKALEQLKNFQDDLDHAPTFGSPRAGNITINLICHAFKQLSERMRGWTECRYVNTHAYPNPGRWQCRSPPFSGCYGETLVILYPSLSP</sequence>
<name>A0AA39WTS6_9PEZI</name>
<accession>A0AA39WTS6</accession>